<dbReference type="Proteomes" id="UP000006008">
    <property type="component" value="Unassembled WGS sequence"/>
</dbReference>
<organism evidence="1 2">
    <name type="scientific">Alistipes indistinctus YIT 12060</name>
    <dbReference type="NCBI Taxonomy" id="742725"/>
    <lineage>
        <taxon>Bacteria</taxon>
        <taxon>Pseudomonadati</taxon>
        <taxon>Bacteroidota</taxon>
        <taxon>Bacteroidia</taxon>
        <taxon>Bacteroidales</taxon>
        <taxon>Rikenellaceae</taxon>
        <taxon>Alistipes</taxon>
    </lineage>
</organism>
<proteinExistence type="predicted"/>
<dbReference type="HOGENOM" id="CLU_2802890_0_0_10"/>
<reference evidence="1 2" key="1">
    <citation type="submission" date="2011-08" db="EMBL/GenBank/DDBJ databases">
        <title>The Genome Sequence of Alistipes indistinctus YIT 12060.</title>
        <authorList>
            <consortium name="The Broad Institute Genome Sequencing Platform"/>
            <person name="Earl A."/>
            <person name="Ward D."/>
            <person name="Feldgarden M."/>
            <person name="Gevers D."/>
            <person name="Morotomi M."/>
            <person name="Young S.K."/>
            <person name="Zeng Q."/>
            <person name="Gargeya S."/>
            <person name="Fitzgerald M."/>
            <person name="Haas B."/>
            <person name="Abouelleil A."/>
            <person name="Alvarado L."/>
            <person name="Arachchi H.M."/>
            <person name="Berlin A."/>
            <person name="Brown A."/>
            <person name="Chapman S.B."/>
            <person name="Chen Z."/>
            <person name="Dunbar C."/>
            <person name="Freedman E."/>
            <person name="Gearin G."/>
            <person name="Gellesch M."/>
            <person name="Goldberg J."/>
            <person name="Griggs A."/>
            <person name="Gujja S."/>
            <person name="Heiman D."/>
            <person name="Howarth C."/>
            <person name="Larson L."/>
            <person name="Lui A."/>
            <person name="MacDonald P.J.P."/>
            <person name="Montmayeur A."/>
            <person name="Murphy C."/>
            <person name="Neiman D."/>
            <person name="Pearson M."/>
            <person name="Priest M."/>
            <person name="Roberts A."/>
            <person name="Saif S."/>
            <person name="Shea T."/>
            <person name="Shenoy N."/>
            <person name="Sisk P."/>
            <person name="Stolte C."/>
            <person name="Sykes S."/>
            <person name="Wortman J."/>
            <person name="Nusbaum C."/>
            <person name="Birren B."/>
        </authorList>
    </citation>
    <scope>NUCLEOTIDE SEQUENCE [LARGE SCALE GENOMIC DNA]</scope>
    <source>
        <strain evidence="1 2">YIT 12060</strain>
    </source>
</reference>
<comment type="caution">
    <text evidence="1">The sequence shown here is derived from an EMBL/GenBank/DDBJ whole genome shotgun (WGS) entry which is preliminary data.</text>
</comment>
<evidence type="ECO:0000313" key="2">
    <source>
        <dbReference type="Proteomes" id="UP000006008"/>
    </source>
</evidence>
<protein>
    <submittedName>
        <fullName evidence="1">Uncharacterized protein</fullName>
    </submittedName>
</protein>
<name>G5H8P6_9BACT</name>
<gene>
    <name evidence="1" type="ORF">HMPREF9450_01306</name>
</gene>
<dbReference type="EMBL" id="ADLD01000011">
    <property type="protein sequence ID" value="EHB92441.1"/>
    <property type="molecule type" value="Genomic_DNA"/>
</dbReference>
<sequence>MFFRSLFRRMCQRRTQSYFTLLPNGQRFFKIFLNSVHYQLNLAVKNLATGIPDYSNLPPRKSAAMVK</sequence>
<evidence type="ECO:0000313" key="1">
    <source>
        <dbReference type="EMBL" id="EHB92441.1"/>
    </source>
</evidence>
<accession>G5H8P6</accession>
<keyword evidence="2" id="KW-1185">Reference proteome</keyword>
<dbReference type="AlphaFoldDB" id="G5H8P6"/>